<dbReference type="Pfam" id="PF00550">
    <property type="entry name" value="PP-binding"/>
    <property type="match status" value="1"/>
</dbReference>
<dbReference type="Gene3D" id="1.10.1200.10">
    <property type="entry name" value="ACP-like"/>
    <property type="match status" value="1"/>
</dbReference>
<dbReference type="Proteomes" id="UP000243002">
    <property type="component" value="Unassembled WGS sequence"/>
</dbReference>
<feature type="region of interest" description="C-terminal hotdog fold" evidence="5">
    <location>
        <begin position="1069"/>
        <end position="1206"/>
    </location>
</feature>
<dbReference type="SUPFAM" id="SSF53901">
    <property type="entry name" value="Thiolase-like"/>
    <property type="match status" value="1"/>
</dbReference>
<dbReference type="InterPro" id="IPR014043">
    <property type="entry name" value="Acyl_transferase_dom"/>
</dbReference>
<dbReference type="PANTHER" id="PTHR43775">
    <property type="entry name" value="FATTY ACID SYNTHASE"/>
    <property type="match status" value="1"/>
</dbReference>
<dbReference type="PROSITE" id="PS00606">
    <property type="entry name" value="KS3_1"/>
    <property type="match status" value="1"/>
</dbReference>
<dbReference type="Gene3D" id="3.40.50.720">
    <property type="entry name" value="NAD(P)-binding Rossmann-like Domain"/>
    <property type="match status" value="4"/>
</dbReference>
<evidence type="ECO:0000256" key="3">
    <source>
        <dbReference type="ARBA" id="ARBA00022679"/>
    </source>
</evidence>
<dbReference type="EMBL" id="PXXO01000001">
    <property type="protein sequence ID" value="PSJ07310.1"/>
    <property type="molecule type" value="Genomic_DNA"/>
</dbReference>
<evidence type="ECO:0000313" key="10">
    <source>
        <dbReference type="Proteomes" id="UP000243002"/>
    </source>
</evidence>
<dbReference type="InterPro" id="IPR016036">
    <property type="entry name" value="Malonyl_transacylase_ACP-bd"/>
</dbReference>
<keyword evidence="1" id="KW-0596">Phosphopantetheine</keyword>
<dbReference type="InterPro" id="IPR013968">
    <property type="entry name" value="PKS_KR"/>
</dbReference>
<evidence type="ECO:0000256" key="2">
    <source>
        <dbReference type="ARBA" id="ARBA00022553"/>
    </source>
</evidence>
<keyword evidence="3" id="KW-0808">Transferase</keyword>
<dbReference type="SMART" id="SM00822">
    <property type="entry name" value="PKS_KR"/>
    <property type="match status" value="1"/>
</dbReference>
<dbReference type="GO" id="GO:0006633">
    <property type="term" value="P:fatty acid biosynthetic process"/>
    <property type="evidence" value="ECO:0007669"/>
    <property type="project" value="InterPro"/>
</dbReference>
<dbReference type="Pfam" id="PF00698">
    <property type="entry name" value="Acyl_transf_1"/>
    <property type="match status" value="1"/>
</dbReference>
<feature type="domain" description="PKS/mFAS DH" evidence="8">
    <location>
        <begin position="925"/>
        <end position="1206"/>
    </location>
</feature>
<feature type="domain" description="Ketosynthase family 3 (KS3)" evidence="7">
    <location>
        <begin position="8"/>
        <end position="438"/>
    </location>
</feature>
<dbReference type="SMART" id="SM00826">
    <property type="entry name" value="PKS_DH"/>
    <property type="match status" value="1"/>
</dbReference>
<gene>
    <name evidence="9" type="ORF">C7K55_00775</name>
</gene>
<feature type="domain" description="Carrier" evidence="6">
    <location>
        <begin position="1980"/>
        <end position="2055"/>
    </location>
</feature>
<dbReference type="GO" id="GO:0008270">
    <property type="term" value="F:zinc ion binding"/>
    <property type="evidence" value="ECO:0007669"/>
    <property type="project" value="InterPro"/>
</dbReference>
<dbReference type="InterPro" id="IPR018201">
    <property type="entry name" value="Ketoacyl_synth_AS"/>
</dbReference>
<dbReference type="Gene3D" id="3.40.366.10">
    <property type="entry name" value="Malonyl-Coenzyme A Acyl Carrier Protein, domain 2"/>
    <property type="match status" value="1"/>
</dbReference>
<feature type="active site" description="Proton donor; for dehydratase activity" evidence="5">
    <location>
        <position position="1122"/>
    </location>
</feature>
<dbReference type="SMART" id="SM00825">
    <property type="entry name" value="PKS_KS"/>
    <property type="match status" value="1"/>
</dbReference>
<dbReference type="PROSITE" id="PS52019">
    <property type="entry name" value="PKS_MFAS_DH"/>
    <property type="match status" value="1"/>
</dbReference>
<dbReference type="InterPro" id="IPR011032">
    <property type="entry name" value="GroES-like_sf"/>
</dbReference>
<dbReference type="PROSITE" id="PS52004">
    <property type="entry name" value="KS3_2"/>
    <property type="match status" value="1"/>
</dbReference>
<name>A0A2P7N1G5_9CYAN</name>
<dbReference type="Pfam" id="PF00109">
    <property type="entry name" value="ketoacyl-synt"/>
    <property type="match status" value="1"/>
</dbReference>
<dbReference type="InterPro" id="IPR049551">
    <property type="entry name" value="PKS_DH_C"/>
</dbReference>
<dbReference type="InterPro" id="IPR020843">
    <property type="entry name" value="ER"/>
</dbReference>
<dbReference type="Gene3D" id="3.30.70.3290">
    <property type="match status" value="1"/>
</dbReference>
<feature type="region of interest" description="N-terminal hotdog fold" evidence="5">
    <location>
        <begin position="925"/>
        <end position="1057"/>
    </location>
</feature>
<dbReference type="GO" id="GO:0031177">
    <property type="term" value="F:phosphopantetheine binding"/>
    <property type="evidence" value="ECO:0007669"/>
    <property type="project" value="InterPro"/>
</dbReference>
<dbReference type="Gene3D" id="3.10.129.110">
    <property type="entry name" value="Polyketide synthase dehydratase"/>
    <property type="match status" value="1"/>
</dbReference>
<dbReference type="InterPro" id="IPR002364">
    <property type="entry name" value="Quin_OxRdtase/zeta-crystal_CS"/>
</dbReference>
<dbReference type="InterPro" id="IPR032821">
    <property type="entry name" value="PKS_assoc"/>
</dbReference>
<dbReference type="SMART" id="SM00829">
    <property type="entry name" value="PKS_ER"/>
    <property type="match status" value="1"/>
</dbReference>
<dbReference type="Pfam" id="PF08659">
    <property type="entry name" value="KR"/>
    <property type="match status" value="1"/>
</dbReference>
<dbReference type="GO" id="GO:0016491">
    <property type="term" value="F:oxidoreductase activity"/>
    <property type="evidence" value="ECO:0007669"/>
    <property type="project" value="InterPro"/>
</dbReference>
<dbReference type="Pfam" id="PF02801">
    <property type="entry name" value="Ketoacyl-synt_C"/>
    <property type="match status" value="1"/>
</dbReference>
<dbReference type="Pfam" id="PF16197">
    <property type="entry name" value="KAsynt_C_assoc"/>
    <property type="match status" value="1"/>
</dbReference>
<accession>A0A2P7N1G5</accession>
<dbReference type="InterPro" id="IPR049900">
    <property type="entry name" value="PKS_mFAS_DH"/>
</dbReference>
<dbReference type="PROSITE" id="PS00012">
    <property type="entry name" value="PHOSPHOPANTETHEINE"/>
    <property type="match status" value="1"/>
</dbReference>
<dbReference type="InterPro" id="IPR014031">
    <property type="entry name" value="Ketoacyl_synth_C"/>
</dbReference>
<dbReference type="Pfam" id="PF14765">
    <property type="entry name" value="PS-DH"/>
    <property type="match status" value="1"/>
</dbReference>
<keyword evidence="4" id="KW-0511">Multifunctional enzyme</keyword>
<dbReference type="InterPro" id="IPR020841">
    <property type="entry name" value="PKS_Beta-ketoAc_synthase_dom"/>
</dbReference>
<dbReference type="Gene3D" id="3.40.47.10">
    <property type="match status" value="1"/>
</dbReference>
<dbReference type="InterPro" id="IPR016035">
    <property type="entry name" value="Acyl_Trfase/lysoPLipase"/>
</dbReference>
<dbReference type="Pfam" id="PF13602">
    <property type="entry name" value="ADH_zinc_N_2"/>
    <property type="match status" value="1"/>
</dbReference>
<dbReference type="CDD" id="cd05195">
    <property type="entry name" value="enoyl_red"/>
    <property type="match status" value="1"/>
</dbReference>
<dbReference type="SMART" id="SM00827">
    <property type="entry name" value="PKS_AT"/>
    <property type="match status" value="1"/>
</dbReference>
<dbReference type="InterPro" id="IPR050091">
    <property type="entry name" value="PKS_NRPS_Biosynth_Enz"/>
</dbReference>
<dbReference type="SUPFAM" id="SSF55048">
    <property type="entry name" value="Probable ACP-binding domain of malonyl-CoA ACP transacylase"/>
    <property type="match status" value="1"/>
</dbReference>
<dbReference type="InterPro" id="IPR009081">
    <property type="entry name" value="PP-bd_ACP"/>
</dbReference>
<dbReference type="PROSITE" id="PS50075">
    <property type="entry name" value="CARRIER"/>
    <property type="match status" value="1"/>
</dbReference>
<dbReference type="InterPro" id="IPR036291">
    <property type="entry name" value="NAD(P)-bd_dom_sf"/>
</dbReference>
<dbReference type="InterPro" id="IPR020807">
    <property type="entry name" value="PKS_DH"/>
</dbReference>
<dbReference type="FunFam" id="3.40.50.720:FF:000209">
    <property type="entry name" value="Polyketide synthase Pks12"/>
    <property type="match status" value="1"/>
</dbReference>
<evidence type="ECO:0000256" key="5">
    <source>
        <dbReference type="PROSITE-ProRule" id="PRU01363"/>
    </source>
</evidence>
<dbReference type="InterPro" id="IPR010080">
    <property type="entry name" value="Thioester_reductase-like_dom"/>
</dbReference>
<evidence type="ECO:0000259" key="7">
    <source>
        <dbReference type="PROSITE" id="PS52004"/>
    </source>
</evidence>
<proteinExistence type="predicted"/>
<comment type="caution">
    <text evidence="9">The sequence shown here is derived from an EMBL/GenBank/DDBJ whole genome shotgun (WGS) entry which is preliminary data.</text>
</comment>
<dbReference type="InterPro" id="IPR013120">
    <property type="entry name" value="FAR_NAD-bd"/>
</dbReference>
<dbReference type="InterPro" id="IPR036736">
    <property type="entry name" value="ACP-like_sf"/>
</dbReference>
<dbReference type="PROSITE" id="PS01162">
    <property type="entry name" value="QOR_ZETA_CRYSTAL"/>
    <property type="match status" value="1"/>
</dbReference>
<dbReference type="InterPro" id="IPR020806">
    <property type="entry name" value="PKS_PP-bd"/>
</dbReference>
<evidence type="ECO:0000256" key="1">
    <source>
        <dbReference type="ARBA" id="ARBA00022450"/>
    </source>
</evidence>
<dbReference type="InterPro" id="IPR014030">
    <property type="entry name" value="Ketoacyl_synth_N"/>
</dbReference>
<dbReference type="SUPFAM" id="SSF52151">
    <property type="entry name" value="FabD/lysophospholipase-like"/>
    <property type="match status" value="1"/>
</dbReference>
<dbReference type="PANTHER" id="PTHR43775:SF37">
    <property type="entry name" value="SI:DKEY-61P9.11"/>
    <property type="match status" value="1"/>
</dbReference>
<dbReference type="InterPro" id="IPR016039">
    <property type="entry name" value="Thiolase-like"/>
</dbReference>
<dbReference type="CDD" id="cd00833">
    <property type="entry name" value="PKS"/>
    <property type="match status" value="1"/>
</dbReference>
<dbReference type="SUPFAM" id="SSF50129">
    <property type="entry name" value="GroES-like"/>
    <property type="match status" value="1"/>
</dbReference>
<dbReference type="GO" id="GO:0004315">
    <property type="term" value="F:3-oxoacyl-[acyl-carrier-protein] synthase activity"/>
    <property type="evidence" value="ECO:0007669"/>
    <property type="project" value="InterPro"/>
</dbReference>
<dbReference type="SUPFAM" id="SSF51735">
    <property type="entry name" value="NAD(P)-binding Rossmann-fold domains"/>
    <property type="match status" value="4"/>
</dbReference>
<dbReference type="Gene3D" id="3.90.180.10">
    <property type="entry name" value="Medium-chain alcohol dehydrogenases, catalytic domain"/>
    <property type="match status" value="1"/>
</dbReference>
<protein>
    <submittedName>
        <fullName evidence="9">Beta-ketoacyl synthase</fullName>
    </submittedName>
</protein>
<dbReference type="InterPro" id="IPR006162">
    <property type="entry name" value="Ppantetheine_attach_site"/>
</dbReference>
<dbReference type="FunFam" id="3.40.47.10:FF:000019">
    <property type="entry name" value="Polyketide synthase type I"/>
    <property type="match status" value="1"/>
</dbReference>
<reference evidence="9 10" key="1">
    <citation type="journal article" date="2018" name="Environ. Microbiol.">
        <title>Ecological and genomic features of two widespread freshwater picocyanobacteria.</title>
        <authorList>
            <person name="Cabello-Yeves P.J."/>
            <person name="Picazo A."/>
            <person name="Camacho A."/>
            <person name="Callieri C."/>
            <person name="Rosselli R."/>
            <person name="Roda-Garcia J.J."/>
            <person name="Coutinho F.H."/>
            <person name="Rodriguez-Valera F."/>
        </authorList>
    </citation>
    <scope>NUCLEOTIDE SEQUENCE [LARGE SCALE GENOMIC DNA]</scope>
    <source>
        <strain evidence="9 10">Tous</strain>
    </source>
</reference>
<dbReference type="SUPFAM" id="SSF47336">
    <property type="entry name" value="ACP-like"/>
    <property type="match status" value="1"/>
</dbReference>
<keyword evidence="10" id="KW-1185">Reference proteome</keyword>
<dbReference type="InterPro" id="IPR042104">
    <property type="entry name" value="PKS_dehydratase_sf"/>
</dbReference>
<dbReference type="InterPro" id="IPR001227">
    <property type="entry name" value="Ac_transferase_dom_sf"/>
</dbReference>
<dbReference type="InterPro" id="IPR057326">
    <property type="entry name" value="KR_dom"/>
</dbReference>
<evidence type="ECO:0000259" key="8">
    <source>
        <dbReference type="PROSITE" id="PS52019"/>
    </source>
</evidence>
<dbReference type="Pfam" id="PF07993">
    <property type="entry name" value="NAD_binding_4"/>
    <property type="match status" value="1"/>
</dbReference>
<feature type="active site" description="Proton acceptor; for dehydratase activity" evidence="5">
    <location>
        <position position="969"/>
    </location>
</feature>
<keyword evidence="2" id="KW-0597">Phosphoprotein</keyword>
<dbReference type="CDD" id="cd05235">
    <property type="entry name" value="SDR_e1"/>
    <property type="match status" value="1"/>
</dbReference>
<evidence type="ECO:0000259" key="6">
    <source>
        <dbReference type="PROSITE" id="PS50075"/>
    </source>
</evidence>
<organism evidence="9 10">
    <name type="scientific">Cyanobium usitatum str. Tous</name>
    <dbReference type="NCBI Taxonomy" id="2116684"/>
    <lineage>
        <taxon>Bacteria</taxon>
        <taxon>Bacillati</taxon>
        <taxon>Cyanobacteriota</taxon>
        <taxon>Cyanophyceae</taxon>
        <taxon>Synechococcales</taxon>
        <taxon>Prochlorococcaceae</taxon>
        <taxon>Cyanobium</taxon>
    </lineage>
</organism>
<evidence type="ECO:0000313" key="9">
    <source>
        <dbReference type="EMBL" id="PSJ07310.1"/>
    </source>
</evidence>
<dbReference type="SMART" id="SM00823">
    <property type="entry name" value="PKS_PP"/>
    <property type="match status" value="1"/>
</dbReference>
<dbReference type="GO" id="GO:0004312">
    <property type="term" value="F:fatty acid synthase activity"/>
    <property type="evidence" value="ECO:0007669"/>
    <property type="project" value="TreeGrafter"/>
</dbReference>
<evidence type="ECO:0000256" key="4">
    <source>
        <dbReference type="ARBA" id="ARBA00023268"/>
    </source>
</evidence>
<dbReference type="NCBIfam" id="TIGR01746">
    <property type="entry name" value="Thioester-redct"/>
    <property type="match status" value="1"/>
</dbReference>
<sequence>MHPINPMPEPIAIVGMGCRLPAGINSPESFWRFLREGREAITEVPPDRWNLDLHYNPDPGHPLTQHVRHGGFVEGIDQFDAAFFGITPREAVCMDPQQRLLLEVAWRALEDAGKPLEHVRGTAVGVFMGISSADYSSLLWASRERFVTPDNEPFVLPGNTGCIAANRLSYFFDFKGPSFTVDTACSSSLVAVHLACESIWRGESEAALAGGVQALIHPGIQMSFCKAGLLAPDGRCKSFDASADGYVRSEGAGAVLLKPLAAAESEGDSIYAVIHGSAVNSDGRSNGMVAPNARAQIACVRAAFAKAGIDPSATQYVEAHGTGTRQGDPIELRALGTVLGEGRPEGESCRVGSVKTNLGHSETAAGITGLIKAALCVAKRQLPPSLHCLRPNPSIDFAGLKLQVQTELEPFPHQDRALVVGVSSFGFGGTNAHVVLADAPRQSAPIRFGARMPLQLITLSARTPEALNRIAFELVQQLQEKPNIKLTDLAASANLGRTCFRKRAVFLARDKDHLVSQLQSLASDRRPLPEGVYCSTASRRLGKLAWLFTGQGSQALGMGQELLAHPTFLEAFERVAVLLDPQLDKPLREFLTPRDGDEAEAAALLNQTGVTQPALFAVGYALSQLWQSWGVRPDLLMGHSIGEVLAAHLAGVFSLEDACRLVSARGRLMQALPTAGGMVALLAPLDQVQALLARHPELVVAAYNGPVNTVVAGPSAALRQLLADADAVGCNARQLSVSHAFHTRAMAPMLEAFELELRQLSFAPPSKPLVSNLTGLLAGAEIAQPDYWCDQILSPVQFAKGIDTLVSQGAQVFLEIGARPTLIGMARQCTQDQSLTHWPSLEQGKSDWQVLFTSLGGLWRGGYGIDWAGFHRPFPALRITLPGYPFERQRHWWSREGESQAPGGFWLNHLGITALNSTPQAPVFQPGVDSSSSSGSRSAAERFTRIDLPGETEVHQTRLCSEGTDLSDHRIRTQAVFPAAGFILAGLALLDQAEQPLKLGSMKLDQPLKLVAPGSAAWLQGHWCTDGLTFYSRPDAAVLSPWQRHGEMSLAGDLPVEPPFALSPAPDSVQQVEPDSFYETLAQVGLEYGPTYRGLRQLKLAEGQAWAELERPERGQDRGLLDSCFQAVAVLLDPAAREGQLLLPVGLEQLWLAALPLPDRLQCQVRLQPSQEPAFVLADLVLHEGGAPLGWIRGFRLRRLPRQAMEWLFPLPEVNPKPGAQNWLLETNWQEATNFNSQPLLGPAPLRLAEGEVIPPGVGPLLLWPDLTKPACELEALAAQMLLWAQQLAAVPPRPVWLVLQGEGPLAAGLAAFGRSAALEQPALGWTVLLIQEGSPPAAGDWSALFALGEREPLLAWRDGRAWVQRLKPLADAPFLLESGSLGSLETLRAVPLERRSPGPGELELAVEATGLNFRDVLNALGLLVGYSRELGMDADARMPYGGECVGRVVAVGPGVDPGLVGERLLAALAVGSLASHVVCRAALCVPLPPALDPALGASVSTAFLTAIYGLQTLAQLLPGDTVLIHAAAGGVGQAALQVARRCGARVFATASAAKQAGLLQQGVEAVFDSRSLDFAEQVLAVTGGRGVDVVLNSLKGDWVEASFAALADGGRFVELGKIEIWSREEALRRRPDSSYLPFDLLEVAAADPGLVRGLLLELLADLEAGHYAPIPLQAFPIERGVEAFRLMAQARHVGKVVIIQPERPAAWTIRPEACYLVTGAFGGIGQQLCIWLAEQGARSLVLLGRRPDPILVERLQAQGVGCEVIAFDLAADPVERLAEALRGQPLAGLFHAAGHLDDGLLEGQTPARQAEVIAPKLAGWQRLELACRLANCQPEFGVAFSSMAALLGSPGQTSYATANGALDGLAAAANDWPLLSVQWGPWGGAGMAEGLERRFAALGVGLLPPPQAFGALGLLLERGRSGCVAVLNNDWPKLAAQLGNRQASMLQPLLDVDGRGGQGGEGEILRRQLAEADSDQRSALVVALLQQRLAIVMGLEDGRSLDSGDSLFHIGLDSLMAVELAAGIQRDLGVKLELESLAGDPTIEALAAVLLEALVDPQAGAERVLDLGREAQLASHWSLPAVSTTSSSAAAGPREAILVTGASGFLGAYLLAGQLQRWDQVRVRCLVRASDPSQGLTRIRANLDHYGLWQDSWSERLVAVPGDLAQPRFGLSEDGFAELAQGLGGILHNGAQLSQMAPYSQLEAANVGGTKTVLDLAVHPAAVRALPVQLISSVAVFEAAAYRNRAVLESDDVSEWRGIHVGYSQTKWVSERLVLAAGAAGLPVTVYRPPLIGGHSQTGAWHQDDLLHRLLRGCLALGMAPDLPWELDLVPVDYVADAVTALAWTAEAVGRNVHLQHPQPMLLADLLGNLIERGAPLELVSMERWLEAIDADPANPLHGIRAFFVRRWGDEQLTYPELNQAGVRARPSCLATVASLAAHGVRCPGFEELIGPYARSLITGAAAL</sequence>